<keyword evidence="3" id="KW-1185">Reference proteome</keyword>
<accession>A0A934R7H6</accession>
<name>A0A934R7H6_9BACT</name>
<feature type="chain" id="PRO_5037230265" description="Lipoprotein" evidence="1">
    <location>
        <begin position="19"/>
        <end position="129"/>
    </location>
</feature>
<dbReference type="AlphaFoldDB" id="A0A934R7H6"/>
<keyword evidence="1" id="KW-0732">Signal</keyword>
<feature type="signal peptide" evidence="1">
    <location>
        <begin position="1"/>
        <end position="18"/>
    </location>
</feature>
<dbReference type="Proteomes" id="UP000658278">
    <property type="component" value="Unassembled WGS sequence"/>
</dbReference>
<evidence type="ECO:0000313" key="2">
    <source>
        <dbReference type="EMBL" id="MBK1826694.1"/>
    </source>
</evidence>
<evidence type="ECO:0000256" key="1">
    <source>
        <dbReference type="SAM" id="SignalP"/>
    </source>
</evidence>
<comment type="caution">
    <text evidence="2">The sequence shown here is derived from an EMBL/GenBank/DDBJ whole genome shotgun (WGS) entry which is preliminary data.</text>
</comment>
<protein>
    <recommendedName>
        <fullName evidence="4">Lipoprotein</fullName>
    </recommendedName>
</protein>
<gene>
    <name evidence="2" type="ORF">JIN81_06670</name>
</gene>
<dbReference type="EMBL" id="JAENII010000004">
    <property type="protein sequence ID" value="MBK1826694.1"/>
    <property type="molecule type" value="Genomic_DNA"/>
</dbReference>
<reference evidence="2" key="1">
    <citation type="submission" date="2021-01" db="EMBL/GenBank/DDBJ databases">
        <title>Modified the classification status of verrucomicrobia.</title>
        <authorList>
            <person name="Feng X."/>
        </authorList>
    </citation>
    <scope>NUCLEOTIDE SEQUENCE</scope>
    <source>
        <strain evidence="2">KCTC 22201</strain>
    </source>
</reference>
<dbReference type="PROSITE" id="PS51257">
    <property type="entry name" value="PROKAR_LIPOPROTEIN"/>
    <property type="match status" value="1"/>
</dbReference>
<sequence length="129" mass="13967">MKNLILFLPVLIATLLSSCGCGGRLPGVAGTYEETYKAKTCGYDIIREEKVIDAKSGLVEVTETKVPRYKEKTRKVYVSCPKCVRFYCLDKGCCGSSTEAARKMATAQPPSGSPHMGLIPTMKNIVPGT</sequence>
<evidence type="ECO:0000313" key="3">
    <source>
        <dbReference type="Proteomes" id="UP000658278"/>
    </source>
</evidence>
<organism evidence="2 3">
    <name type="scientific">Haloferula rosea</name>
    <dbReference type="NCBI Taxonomy" id="490093"/>
    <lineage>
        <taxon>Bacteria</taxon>
        <taxon>Pseudomonadati</taxon>
        <taxon>Verrucomicrobiota</taxon>
        <taxon>Verrucomicrobiia</taxon>
        <taxon>Verrucomicrobiales</taxon>
        <taxon>Verrucomicrobiaceae</taxon>
        <taxon>Haloferula</taxon>
    </lineage>
</organism>
<evidence type="ECO:0008006" key="4">
    <source>
        <dbReference type="Google" id="ProtNLM"/>
    </source>
</evidence>
<dbReference type="RefSeq" id="WP_200277890.1">
    <property type="nucleotide sequence ID" value="NZ_JAENII010000004.1"/>
</dbReference>
<proteinExistence type="predicted"/>